<comment type="caution">
    <text evidence="1">The sequence shown here is derived from an EMBL/GenBank/DDBJ whole genome shotgun (WGS) entry which is preliminary data.</text>
</comment>
<evidence type="ECO:0000313" key="1">
    <source>
        <dbReference type="EMBL" id="EIM78024.1"/>
    </source>
</evidence>
<dbReference type="AlphaFoldDB" id="I5C872"/>
<sequence length="103" mass="11516">MGSLDAQIIQEDYLKYAIVTHGEDTCTVSLAFAYDEELETWKAVDYKTKDAVRFTSIAATYEEAIRDIEEGIDALVLNLKLLPGDNFKTKSDEGGQYKGKIQS</sequence>
<protein>
    <submittedName>
        <fullName evidence="1">Uncharacterized protein</fullName>
    </submittedName>
</protein>
<dbReference type="STRING" id="1189621.A3SI_05207"/>
<dbReference type="RefSeq" id="WP_009053793.1">
    <property type="nucleotide sequence ID" value="NZ_AJYA01000010.1"/>
</dbReference>
<gene>
    <name evidence="1" type="ORF">A3SI_05207</name>
</gene>
<evidence type="ECO:0000313" key="2">
    <source>
        <dbReference type="Proteomes" id="UP000005551"/>
    </source>
</evidence>
<dbReference type="Proteomes" id="UP000005551">
    <property type="component" value="Unassembled WGS sequence"/>
</dbReference>
<organism evidence="1 2">
    <name type="scientific">Nitritalea halalkaliphila LW7</name>
    <dbReference type="NCBI Taxonomy" id="1189621"/>
    <lineage>
        <taxon>Bacteria</taxon>
        <taxon>Pseudomonadati</taxon>
        <taxon>Bacteroidota</taxon>
        <taxon>Cytophagia</taxon>
        <taxon>Cytophagales</taxon>
        <taxon>Cyclobacteriaceae</taxon>
        <taxon>Nitritalea</taxon>
    </lineage>
</organism>
<name>I5C872_9BACT</name>
<reference evidence="1 2" key="1">
    <citation type="submission" date="2012-05" db="EMBL/GenBank/DDBJ databases">
        <title>Genome sequence of Nitritalea halalkaliphila LW7.</title>
        <authorList>
            <person name="Jangir P.K."/>
            <person name="Singh A."/>
            <person name="Shivaji S."/>
            <person name="Sharma R."/>
        </authorList>
    </citation>
    <scope>NUCLEOTIDE SEQUENCE [LARGE SCALE GENOMIC DNA]</scope>
    <source>
        <strain evidence="1 2">LW7</strain>
    </source>
</reference>
<proteinExistence type="predicted"/>
<accession>I5C872</accession>
<keyword evidence="2" id="KW-1185">Reference proteome</keyword>
<dbReference type="EMBL" id="AJYA01000010">
    <property type="protein sequence ID" value="EIM78024.1"/>
    <property type="molecule type" value="Genomic_DNA"/>
</dbReference>